<dbReference type="CDD" id="cd17324">
    <property type="entry name" value="MFS_NepI_like"/>
    <property type="match status" value="1"/>
</dbReference>
<dbReference type="PANTHER" id="PTHR43124">
    <property type="entry name" value="PURINE EFFLUX PUMP PBUE"/>
    <property type="match status" value="1"/>
</dbReference>
<name>A0A291P2Q8_9GAMM</name>
<feature type="transmembrane region" description="Helical" evidence="6">
    <location>
        <begin position="53"/>
        <end position="77"/>
    </location>
</feature>
<comment type="subcellular location">
    <subcellularLocation>
        <location evidence="1">Cell membrane</location>
        <topology evidence="1">Multi-pass membrane protein</topology>
    </subcellularLocation>
</comment>
<dbReference type="RefSeq" id="WP_097787753.1">
    <property type="nucleotide sequence ID" value="NZ_JBHSJU010000001.1"/>
</dbReference>
<keyword evidence="2" id="KW-1003">Cell membrane</keyword>
<evidence type="ECO:0000256" key="2">
    <source>
        <dbReference type="ARBA" id="ARBA00022475"/>
    </source>
</evidence>
<dbReference type="PANTHER" id="PTHR43124:SF3">
    <property type="entry name" value="CHLORAMPHENICOL EFFLUX PUMP RV0191"/>
    <property type="match status" value="1"/>
</dbReference>
<proteinExistence type="predicted"/>
<feature type="transmembrane region" description="Helical" evidence="6">
    <location>
        <begin position="305"/>
        <end position="328"/>
    </location>
</feature>
<dbReference type="PROSITE" id="PS50850">
    <property type="entry name" value="MFS"/>
    <property type="match status" value="1"/>
</dbReference>
<gene>
    <name evidence="8" type="ORF">BEI_0189</name>
</gene>
<organism evidence="8 9">
    <name type="scientific">Halomonas beimenensis</name>
    <dbReference type="NCBI Taxonomy" id="475662"/>
    <lineage>
        <taxon>Bacteria</taxon>
        <taxon>Pseudomonadati</taxon>
        <taxon>Pseudomonadota</taxon>
        <taxon>Gammaproteobacteria</taxon>
        <taxon>Oceanospirillales</taxon>
        <taxon>Halomonadaceae</taxon>
        <taxon>Halomonas</taxon>
    </lineage>
</organism>
<feature type="transmembrane region" description="Helical" evidence="6">
    <location>
        <begin position="110"/>
        <end position="131"/>
    </location>
</feature>
<feature type="domain" description="Major facilitator superfamily (MFS) profile" evidence="7">
    <location>
        <begin position="19"/>
        <end position="397"/>
    </location>
</feature>
<sequence>MDIGQTARREAAGAGAWWAVCAVMAGIFLLVTAEQLPIGLLSQVAADLGVTPGLAGLMVTVPGVVAAFAAPLLPVAVGRLDRRVLLAGLMAAMTLASLASALAGSFLALLAARMLVGVCIGGFWAIAGGLAPRLVDEARVPRAMTVIFGGVAAAAVLGVPLGTWLGESSHWRLALGALGGLSLVTAFALWHWLPPLPADQPVRLGMLVAQVGHRGVRVAVAATAFIVTGHFMAYTFISPVLQEISGIGLPHIGSLLLLYGAAGMVGNLVAGRLAGRHPYRAVLAIPVLLALVVLAYPWLGRVAALGVALLMVWGAVFGAISVSVQSWILRTAPNTEAATALMAFVFNLSIGLGALLGGVVVDAISLSGALVAAGAAFGAAAWLVGRTPAGIVAAPAR</sequence>
<dbReference type="EMBL" id="CP021435">
    <property type="protein sequence ID" value="ATJ81176.1"/>
    <property type="molecule type" value="Genomic_DNA"/>
</dbReference>
<dbReference type="GO" id="GO:0005886">
    <property type="term" value="C:plasma membrane"/>
    <property type="evidence" value="ECO:0007669"/>
    <property type="project" value="UniProtKB-SubCell"/>
</dbReference>
<accession>A0A291P2Q8</accession>
<evidence type="ECO:0000256" key="3">
    <source>
        <dbReference type="ARBA" id="ARBA00022692"/>
    </source>
</evidence>
<evidence type="ECO:0000256" key="1">
    <source>
        <dbReference type="ARBA" id="ARBA00004651"/>
    </source>
</evidence>
<evidence type="ECO:0000259" key="7">
    <source>
        <dbReference type="PROSITE" id="PS50850"/>
    </source>
</evidence>
<evidence type="ECO:0000256" key="6">
    <source>
        <dbReference type="SAM" id="Phobius"/>
    </source>
</evidence>
<dbReference type="InterPro" id="IPR036259">
    <property type="entry name" value="MFS_trans_sf"/>
</dbReference>
<feature type="transmembrane region" description="Helical" evidence="6">
    <location>
        <begin position="171"/>
        <end position="193"/>
    </location>
</feature>
<evidence type="ECO:0000256" key="5">
    <source>
        <dbReference type="ARBA" id="ARBA00023136"/>
    </source>
</evidence>
<dbReference type="KEGG" id="hbe:BEI_0189"/>
<feature type="transmembrane region" description="Helical" evidence="6">
    <location>
        <begin position="84"/>
        <end position="104"/>
    </location>
</feature>
<evidence type="ECO:0000313" key="9">
    <source>
        <dbReference type="Proteomes" id="UP000219993"/>
    </source>
</evidence>
<evidence type="ECO:0000313" key="8">
    <source>
        <dbReference type="EMBL" id="ATJ81176.1"/>
    </source>
</evidence>
<protein>
    <submittedName>
        <fullName evidence="8">Integral membrane transport protein</fullName>
    </submittedName>
</protein>
<dbReference type="InterPro" id="IPR020846">
    <property type="entry name" value="MFS_dom"/>
</dbReference>
<dbReference type="GO" id="GO:0022857">
    <property type="term" value="F:transmembrane transporter activity"/>
    <property type="evidence" value="ECO:0007669"/>
    <property type="project" value="InterPro"/>
</dbReference>
<feature type="transmembrane region" description="Helical" evidence="6">
    <location>
        <begin position="340"/>
        <end position="360"/>
    </location>
</feature>
<reference evidence="8 9" key="1">
    <citation type="journal article" date="2017" name="Sci. Rep.">
        <title>Revealing the Saline Adaptation Strategies of the Halophilic Bacterium Halomonas beimenensis through High-throughput Omics and Transposon Mutagenesis Approaches.</title>
        <authorList>
            <person name="Chen Y.H."/>
            <person name="Lin S.S."/>
            <person name="Shyu Y.T."/>
        </authorList>
    </citation>
    <scope>NUCLEOTIDE SEQUENCE [LARGE SCALE GENOMIC DNA]</scope>
    <source>
        <strain evidence="8 9">NTU-111</strain>
    </source>
</reference>
<keyword evidence="9" id="KW-1185">Reference proteome</keyword>
<keyword evidence="5 6" id="KW-0472">Membrane</keyword>
<dbReference type="AlphaFoldDB" id="A0A291P2Q8"/>
<dbReference type="InterPro" id="IPR011701">
    <property type="entry name" value="MFS"/>
</dbReference>
<dbReference type="SUPFAM" id="SSF103473">
    <property type="entry name" value="MFS general substrate transporter"/>
    <property type="match status" value="1"/>
</dbReference>
<evidence type="ECO:0000256" key="4">
    <source>
        <dbReference type="ARBA" id="ARBA00022989"/>
    </source>
</evidence>
<feature type="transmembrane region" description="Helical" evidence="6">
    <location>
        <begin position="281"/>
        <end position="299"/>
    </location>
</feature>
<feature type="transmembrane region" description="Helical" evidence="6">
    <location>
        <begin position="12"/>
        <end position="33"/>
    </location>
</feature>
<feature type="transmembrane region" description="Helical" evidence="6">
    <location>
        <begin position="249"/>
        <end position="269"/>
    </location>
</feature>
<dbReference type="OrthoDB" id="9788453at2"/>
<keyword evidence="3 6" id="KW-0812">Transmembrane</keyword>
<feature type="transmembrane region" description="Helical" evidence="6">
    <location>
        <begin position="366"/>
        <end position="385"/>
    </location>
</feature>
<keyword evidence="4 6" id="KW-1133">Transmembrane helix</keyword>
<dbReference type="InterPro" id="IPR050189">
    <property type="entry name" value="MFS_Efflux_Transporters"/>
</dbReference>
<feature type="transmembrane region" description="Helical" evidence="6">
    <location>
        <begin position="143"/>
        <end position="165"/>
    </location>
</feature>
<feature type="transmembrane region" description="Helical" evidence="6">
    <location>
        <begin position="214"/>
        <end position="237"/>
    </location>
</feature>
<dbReference type="Proteomes" id="UP000219993">
    <property type="component" value="Chromosome"/>
</dbReference>
<dbReference type="Pfam" id="PF07690">
    <property type="entry name" value="MFS_1"/>
    <property type="match status" value="1"/>
</dbReference>
<dbReference type="Gene3D" id="1.20.1250.20">
    <property type="entry name" value="MFS general substrate transporter like domains"/>
    <property type="match status" value="2"/>
</dbReference>